<evidence type="ECO:0000256" key="14">
    <source>
        <dbReference type="ARBA" id="ARBA00023242"/>
    </source>
</evidence>
<sequence length="1692" mass="187865">MDDAKHEDVFLQDDYDHHDPNDTSPRDHNESDLLSPADGADGPTKPMQKRRRVTRACDECRRKKIKCDGKQPCTHCTVYGYECTYDQPSNRRRNAAPHYIEALEKQLNRAIAILRLVLPEADLNDPNLEAKMAQGMFRMPETRSTAPATNGVYNLQTAPDGGVDSQLESMVRSTGQLDLDEQGNLEYHGHSSGLSFVRRMREQLGDVMGPEGQGTPFVKSRPMSQVFDSPRSTHDSPFDVTSIGPELPPRDVARLLCDNAILDAASILRVVHYPTFIKQFDSIYDKPPESYTNDDNIFLPLLYATMALGTLFSKDEDGDLDRKGYETCIAEGFQYFRLSRQLMDIADCRDLRQVQAVVFMIMFLQSSAKLSTCYAYIGVALRSALRMGLHRSFTESFNPIESETRKRVFWVIQRMDTYVGALLGLPHSLSAEDIDQELPAEVDDEYITEKAILPMPEGQVSFMAAANAHTKLVQILDKIVHYVYPLRGSGSKTSGRGAKSYSVSYAKILEIEKDLKDWQDELPMALKPGGEATGMIMRVQHLLRMGYAHAQMMLYRPFLHYVSHTCKSRVVDKRSYACAAACVSVSRNIIHIAVEMKKRGLLIGAYWFTMYTAFFAILTLVFYALENPENEASQDVLKVAQEGKDTLESLTKRSMAADRCSATLSALFEQLPDRISRSRPGSMVARKRKTEPSPHDLYSKSAHGDIPTTLGAALNTSPKRANTFPIVSPVTDKAQAYPTTVQPPQGLDTRYLQSSNANFYDLTQSMAVGTGATPSLSSGVSARQESFPASPSTFVEQSFPLADLSAMMFPSADPFAYPNQTAPPAQTYDNLLKNLGEDPSFPFPATLEELRIQRNAESNTFVPPSSTFMFNNSNGMDGQSNDNDVQLFGPIPAYMMQGGAATRSNGNTSFGQMQQQYQGGQNQGQPYGNTAANVNLDQLLGSEEWAGNGLSSMTSMLGPQGSFAPKMANGQAAMTGQVRQDRLVMNDAYLPGAAVLAHSLRDGGTKKKIVALITTETLSAEAVTELKALFDVVIPVPRMVNPNPANLFLMNRGDLLYTFTKIALWRQTQFRRIVYIDSDVVALRAPDELFDIEAPFAAAPDIGWPDAFNSGVMLISPSMADYWALHTLASAGDSFDGADQGLLNQYYEHKDWHRLSFTYNCTPNAEYQWEPAYRHHKGNIKMVHFIGKDKPWVKGRFAKGGSGVYSELLGRWWAVYDRHLRAPPPQYQQGKPYVPPSATIQKHVFGESTDIYHGYALEERIAPPPAYDIAPAMAPHSVPDVPPPSQLHIPTITVEKPFTEPTPEVEAIDHSKVEPTPATEQRRFSPPHMEWDATQSAPPAKSRPEAANFPTSQYDFSDDPNPYQPPQSYPAPPKDMWYEVPSDKPKPEARPKPIFPWEQREERRPTRVFAEDSPPPPLPIITEPEVTTHPPIPPIEESAPFSPQVNAWDNVASIERYVRAVMGVQAGRANPPKLAEQILSPSGRRESLILTDFPTIDDRPSLPVTPAPIRRPSFWGEERDGEGDLPGAEGVPDQAEWNPSHQLEELRRSSLIEVEHLKMPEAMQRKLANRDMPTHAAPIPADHLATKAKSPTSPTAQSYVFGTDGIDGTNSPRGNRGLEAVPEETPGSSMDYVHQLQEEYQPQDLERDPLSPGSAFGAVQSDTTFNQFSDDEHASTGGVPLFSEPEFGREEM</sequence>
<evidence type="ECO:0000256" key="16">
    <source>
        <dbReference type="ARBA" id="ARBA00038934"/>
    </source>
</evidence>
<dbReference type="Gene3D" id="4.10.240.10">
    <property type="entry name" value="Zn(2)-C6 fungal-type DNA-binding domain"/>
    <property type="match status" value="1"/>
</dbReference>
<evidence type="ECO:0000256" key="17">
    <source>
        <dbReference type="ARBA" id="ARBA00050886"/>
    </source>
</evidence>
<dbReference type="GO" id="GO:0008270">
    <property type="term" value="F:zinc ion binding"/>
    <property type="evidence" value="ECO:0007669"/>
    <property type="project" value="InterPro"/>
</dbReference>
<dbReference type="InterPro" id="IPR051711">
    <property type="entry name" value="Stress_Response_Reg"/>
</dbReference>
<dbReference type="InterPro" id="IPR001138">
    <property type="entry name" value="Zn2Cys6_DnaBD"/>
</dbReference>
<dbReference type="PANTHER" id="PTHR47540:SF1">
    <property type="entry name" value="ACTIVATOR OF STRESS GENES 1-RELATED"/>
    <property type="match status" value="1"/>
</dbReference>
<comment type="cofactor">
    <cofactor evidence="1">
        <name>Mn(2+)</name>
        <dbReference type="ChEBI" id="CHEBI:29035"/>
    </cofactor>
</comment>
<evidence type="ECO:0000256" key="10">
    <source>
        <dbReference type="ARBA" id="ARBA00023125"/>
    </source>
</evidence>
<feature type="region of interest" description="Disordered" evidence="20">
    <location>
        <begin position="1"/>
        <end position="52"/>
    </location>
</feature>
<evidence type="ECO:0000256" key="5">
    <source>
        <dbReference type="ARBA" id="ARBA00022679"/>
    </source>
</evidence>
<feature type="region of interest" description="Disordered" evidence="20">
    <location>
        <begin position="1301"/>
        <end position="1442"/>
    </location>
</feature>
<evidence type="ECO:0000256" key="11">
    <source>
        <dbReference type="ARBA" id="ARBA00023163"/>
    </source>
</evidence>
<keyword evidence="21" id="KW-0812">Transmembrane</keyword>
<evidence type="ECO:0000313" key="23">
    <source>
        <dbReference type="EMBL" id="KAE9989019.1"/>
    </source>
</evidence>
<feature type="compositionally biased region" description="Pro residues" evidence="20">
    <location>
        <begin position="1362"/>
        <end position="1373"/>
    </location>
</feature>
<keyword evidence="13" id="KW-0464">Manganese</keyword>
<evidence type="ECO:0000256" key="13">
    <source>
        <dbReference type="ARBA" id="ARBA00023211"/>
    </source>
</evidence>
<evidence type="ECO:0000256" key="1">
    <source>
        <dbReference type="ARBA" id="ARBA00001936"/>
    </source>
</evidence>
<keyword evidence="21" id="KW-1133">Transmembrane helix</keyword>
<evidence type="ECO:0000256" key="8">
    <source>
        <dbReference type="ARBA" id="ARBA00023015"/>
    </source>
</evidence>
<protein>
    <recommendedName>
        <fullName evidence="16">glycogenin glucosyltransferase</fullName>
        <ecNumber evidence="16">2.4.1.186</ecNumber>
    </recommendedName>
</protein>
<feature type="region of interest" description="Disordered" evidence="20">
    <location>
        <begin position="679"/>
        <end position="702"/>
    </location>
</feature>
<keyword evidence="21" id="KW-0472">Membrane</keyword>
<dbReference type="PANTHER" id="PTHR47540">
    <property type="entry name" value="THIAMINE REPRESSIBLE GENES REGULATORY PROTEIN THI5"/>
    <property type="match status" value="1"/>
</dbReference>
<reference evidence="23 24" key="1">
    <citation type="submission" date="2018-12" db="EMBL/GenBank/DDBJ databases">
        <title>Venturia inaequalis Genome Resource.</title>
        <authorList>
            <person name="Lichtner F.J."/>
        </authorList>
    </citation>
    <scope>NUCLEOTIDE SEQUENCE [LARGE SCALE GENOMIC DNA]</scope>
    <source>
        <strain evidence="23 24">120213</strain>
    </source>
</reference>
<dbReference type="SUPFAM" id="SSF53448">
    <property type="entry name" value="Nucleotide-diphospho-sugar transferases"/>
    <property type="match status" value="1"/>
</dbReference>
<dbReference type="PROSITE" id="PS00463">
    <property type="entry name" value="ZN2_CY6_FUNGAL_1"/>
    <property type="match status" value="1"/>
</dbReference>
<comment type="caution">
    <text evidence="23">The sequence shown here is derived from an EMBL/GenBank/DDBJ whole genome shotgun (WGS) entry which is preliminary data.</text>
</comment>
<dbReference type="CDD" id="cd02537">
    <property type="entry name" value="GT8_Glycogenin"/>
    <property type="match status" value="1"/>
</dbReference>
<dbReference type="SMART" id="SM00906">
    <property type="entry name" value="Fungal_trans"/>
    <property type="match status" value="1"/>
</dbReference>
<dbReference type="EC" id="2.4.1.186" evidence="16"/>
<evidence type="ECO:0000256" key="18">
    <source>
        <dbReference type="ARBA" id="ARBA00052293"/>
    </source>
</evidence>
<evidence type="ECO:0000256" key="21">
    <source>
        <dbReference type="SAM" id="Phobius"/>
    </source>
</evidence>
<evidence type="ECO:0000256" key="3">
    <source>
        <dbReference type="ARBA" id="ARBA00004496"/>
    </source>
</evidence>
<name>A0A8H3Z831_VENIN</name>
<evidence type="ECO:0000256" key="15">
    <source>
        <dbReference type="ARBA" id="ARBA00038162"/>
    </source>
</evidence>
<comment type="function">
    <text evidence="19">Self-glucosylating initiator of glycogen synthesis. It catalyzes the formation of a short alpha (1,4)-glucosyl chain covalently attached via a glucose 1-O-tyrosyl linkage to internal tyrosine residues and these chains act as primers for the elongation reaction catalyzed by glycogen synthase.</text>
</comment>
<keyword evidence="9" id="KW-0320">Glycogen biosynthesis</keyword>
<evidence type="ECO:0000256" key="4">
    <source>
        <dbReference type="ARBA" id="ARBA00022490"/>
    </source>
</evidence>
<dbReference type="GO" id="GO:0005978">
    <property type="term" value="P:glycogen biosynthetic process"/>
    <property type="evidence" value="ECO:0007669"/>
    <property type="project" value="UniProtKB-KW"/>
</dbReference>
<comment type="similarity">
    <text evidence="15">Belongs to the glycosyltransferase 8 family. Glycogenin subfamily.</text>
</comment>
<dbReference type="Pfam" id="PF00172">
    <property type="entry name" value="Zn_clus"/>
    <property type="match status" value="1"/>
</dbReference>
<dbReference type="Proteomes" id="UP000447873">
    <property type="component" value="Unassembled WGS sequence"/>
</dbReference>
<dbReference type="GO" id="GO:0005634">
    <property type="term" value="C:nucleus"/>
    <property type="evidence" value="ECO:0007669"/>
    <property type="project" value="UniProtKB-SubCell"/>
</dbReference>
<keyword evidence="6" id="KW-0479">Metal-binding</keyword>
<dbReference type="EMBL" id="WNWS01000002">
    <property type="protein sequence ID" value="KAE9989019.1"/>
    <property type="molecule type" value="Genomic_DNA"/>
</dbReference>
<dbReference type="CDD" id="cd12148">
    <property type="entry name" value="fungal_TF_MHR"/>
    <property type="match status" value="1"/>
</dbReference>
<gene>
    <name evidence="23" type="ORF">EG328_003336</name>
</gene>
<dbReference type="Pfam" id="PF01501">
    <property type="entry name" value="Glyco_transf_8"/>
    <property type="match status" value="1"/>
</dbReference>
<feature type="compositionally biased region" description="Polar residues" evidence="20">
    <location>
        <begin position="1589"/>
        <end position="1600"/>
    </location>
</feature>
<feature type="compositionally biased region" description="Basic and acidic residues" evidence="20">
    <location>
        <begin position="1"/>
        <end position="31"/>
    </location>
</feature>
<evidence type="ECO:0000256" key="19">
    <source>
        <dbReference type="ARBA" id="ARBA00057883"/>
    </source>
</evidence>
<evidence type="ECO:0000256" key="6">
    <source>
        <dbReference type="ARBA" id="ARBA00022723"/>
    </source>
</evidence>
<keyword evidence="12" id="KW-0325">Glycoprotein</keyword>
<evidence type="ECO:0000256" key="7">
    <source>
        <dbReference type="ARBA" id="ARBA00022833"/>
    </source>
</evidence>
<feature type="region of interest" description="Disordered" evidence="20">
    <location>
        <begin position="209"/>
        <end position="240"/>
    </location>
</feature>
<evidence type="ECO:0000313" key="24">
    <source>
        <dbReference type="Proteomes" id="UP000447873"/>
    </source>
</evidence>
<dbReference type="GO" id="GO:0045944">
    <property type="term" value="P:positive regulation of transcription by RNA polymerase II"/>
    <property type="evidence" value="ECO:0007669"/>
    <property type="project" value="TreeGrafter"/>
</dbReference>
<evidence type="ECO:0000256" key="2">
    <source>
        <dbReference type="ARBA" id="ARBA00004123"/>
    </source>
</evidence>
<evidence type="ECO:0000256" key="9">
    <source>
        <dbReference type="ARBA" id="ARBA00023056"/>
    </source>
</evidence>
<dbReference type="SUPFAM" id="SSF57701">
    <property type="entry name" value="Zn2/Cys6 DNA-binding domain"/>
    <property type="match status" value="1"/>
</dbReference>
<dbReference type="FunFam" id="3.90.550.10:FF:000092">
    <property type="entry name" value="Glycogenin 2"/>
    <property type="match status" value="1"/>
</dbReference>
<feature type="compositionally biased region" description="Basic and acidic residues" evidence="20">
    <location>
        <begin position="1381"/>
        <end position="1391"/>
    </location>
</feature>
<dbReference type="GO" id="GO:0043565">
    <property type="term" value="F:sequence-specific DNA binding"/>
    <property type="evidence" value="ECO:0007669"/>
    <property type="project" value="TreeGrafter"/>
</dbReference>
<proteinExistence type="inferred from homology"/>
<keyword evidence="11" id="KW-0804">Transcription</keyword>
<evidence type="ECO:0000256" key="12">
    <source>
        <dbReference type="ARBA" id="ARBA00023180"/>
    </source>
</evidence>
<keyword evidence="5" id="KW-0808">Transferase</keyword>
<keyword evidence="14" id="KW-0539">Nucleus</keyword>
<dbReference type="Gene3D" id="3.90.550.10">
    <property type="entry name" value="Spore Coat Polysaccharide Biosynthesis Protein SpsA, Chain A"/>
    <property type="match status" value="1"/>
</dbReference>
<comment type="catalytic activity">
    <reaction evidence="18">
        <text>L-tyrosyl-[glycogenin] + UDP-alpha-D-glucose = alpha-D-glucosyl-L-tyrosyl-[glycogenin] + UDP + H(+)</text>
        <dbReference type="Rhea" id="RHEA:23360"/>
        <dbReference type="Rhea" id="RHEA-COMP:14604"/>
        <dbReference type="Rhea" id="RHEA-COMP:14605"/>
        <dbReference type="ChEBI" id="CHEBI:15378"/>
        <dbReference type="ChEBI" id="CHEBI:46858"/>
        <dbReference type="ChEBI" id="CHEBI:58223"/>
        <dbReference type="ChEBI" id="CHEBI:58885"/>
        <dbReference type="ChEBI" id="CHEBI:140573"/>
        <dbReference type="EC" id="2.4.1.186"/>
    </reaction>
</comment>
<feature type="region of interest" description="Disordered" evidence="20">
    <location>
        <begin position="1583"/>
        <end position="1692"/>
    </location>
</feature>
<dbReference type="InterPro" id="IPR007219">
    <property type="entry name" value="XnlR_reg_dom"/>
</dbReference>
<dbReference type="CDD" id="cd00067">
    <property type="entry name" value="GAL4"/>
    <property type="match status" value="1"/>
</dbReference>
<feature type="domain" description="Zn(2)-C6 fungal-type" evidence="22">
    <location>
        <begin position="56"/>
        <end position="85"/>
    </location>
</feature>
<keyword evidence="10" id="KW-0238">DNA-binding</keyword>
<comment type="subcellular location">
    <subcellularLocation>
        <location evidence="3">Cytoplasm</location>
    </subcellularLocation>
    <subcellularLocation>
        <location evidence="2">Nucleus</location>
    </subcellularLocation>
</comment>
<evidence type="ECO:0000259" key="22">
    <source>
        <dbReference type="PROSITE" id="PS50048"/>
    </source>
</evidence>
<dbReference type="GO" id="GO:0006351">
    <property type="term" value="P:DNA-templated transcription"/>
    <property type="evidence" value="ECO:0007669"/>
    <property type="project" value="InterPro"/>
</dbReference>
<evidence type="ECO:0000256" key="20">
    <source>
        <dbReference type="SAM" id="MobiDB-lite"/>
    </source>
</evidence>
<dbReference type="PROSITE" id="PS50048">
    <property type="entry name" value="ZN2_CY6_FUNGAL_2"/>
    <property type="match status" value="1"/>
</dbReference>
<comment type="catalytic activity">
    <reaction evidence="17">
        <text>[1,4-alpha-D-glucosyl](n)-L-tyrosyl-[glycogenin] + UDP-alpha-D-glucose = [1,4-alpha-D-glucosyl](n+1)-L-tyrosyl-[glycogenin] + UDP + H(+)</text>
        <dbReference type="Rhea" id="RHEA:56560"/>
        <dbReference type="Rhea" id="RHEA-COMP:14606"/>
        <dbReference type="Rhea" id="RHEA-COMP:14607"/>
        <dbReference type="ChEBI" id="CHEBI:15378"/>
        <dbReference type="ChEBI" id="CHEBI:58223"/>
        <dbReference type="ChEBI" id="CHEBI:58885"/>
        <dbReference type="ChEBI" id="CHEBI:140574"/>
        <dbReference type="EC" id="2.4.1.186"/>
    </reaction>
</comment>
<keyword evidence="7" id="KW-0862">Zinc</keyword>
<dbReference type="GO" id="GO:0005737">
    <property type="term" value="C:cytoplasm"/>
    <property type="evidence" value="ECO:0007669"/>
    <property type="project" value="UniProtKB-SubCell"/>
</dbReference>
<dbReference type="Pfam" id="PF04082">
    <property type="entry name" value="Fungal_trans"/>
    <property type="match status" value="1"/>
</dbReference>
<feature type="region of interest" description="Disordered" evidence="20">
    <location>
        <begin position="1491"/>
        <end position="1544"/>
    </location>
</feature>
<organism evidence="23 24">
    <name type="scientific">Venturia inaequalis</name>
    <name type="common">Apple scab fungus</name>
    <dbReference type="NCBI Taxonomy" id="5025"/>
    <lineage>
        <taxon>Eukaryota</taxon>
        <taxon>Fungi</taxon>
        <taxon>Dikarya</taxon>
        <taxon>Ascomycota</taxon>
        <taxon>Pezizomycotina</taxon>
        <taxon>Dothideomycetes</taxon>
        <taxon>Pleosporomycetidae</taxon>
        <taxon>Venturiales</taxon>
        <taxon>Venturiaceae</taxon>
        <taxon>Venturia</taxon>
    </lineage>
</organism>
<keyword evidence="4" id="KW-0963">Cytoplasm</keyword>
<accession>A0A8H3Z831</accession>
<dbReference type="GO" id="GO:0000981">
    <property type="term" value="F:DNA-binding transcription factor activity, RNA polymerase II-specific"/>
    <property type="evidence" value="ECO:0007669"/>
    <property type="project" value="InterPro"/>
</dbReference>
<dbReference type="SMART" id="SM00066">
    <property type="entry name" value="GAL4"/>
    <property type="match status" value="1"/>
</dbReference>
<feature type="transmembrane region" description="Helical" evidence="21">
    <location>
        <begin position="357"/>
        <end position="381"/>
    </location>
</feature>
<feature type="transmembrane region" description="Helical" evidence="21">
    <location>
        <begin position="605"/>
        <end position="625"/>
    </location>
</feature>
<dbReference type="InterPro" id="IPR036864">
    <property type="entry name" value="Zn2-C6_fun-type_DNA-bd_sf"/>
</dbReference>
<dbReference type="InterPro" id="IPR029044">
    <property type="entry name" value="Nucleotide-diphossugar_trans"/>
</dbReference>
<dbReference type="InterPro" id="IPR002495">
    <property type="entry name" value="Glyco_trans_8"/>
</dbReference>
<dbReference type="GO" id="GO:0008466">
    <property type="term" value="F:glycogenin glucosyltransferase activity"/>
    <property type="evidence" value="ECO:0007669"/>
    <property type="project" value="UniProtKB-EC"/>
</dbReference>
<keyword evidence="8" id="KW-0805">Transcription regulation</keyword>